<dbReference type="EMBL" id="LR593886">
    <property type="protein sequence ID" value="VTS03521.1"/>
    <property type="molecule type" value="Genomic_DNA"/>
</dbReference>
<evidence type="ECO:0000313" key="1">
    <source>
        <dbReference type="EMBL" id="VTS03521.1"/>
    </source>
</evidence>
<protein>
    <submittedName>
        <fullName evidence="1">Uncharacterized protein</fullName>
    </submittedName>
</protein>
<accession>A0A6P2DNA6</accession>
<evidence type="ECO:0000313" key="2">
    <source>
        <dbReference type="Proteomes" id="UP000464178"/>
    </source>
</evidence>
<dbReference type="KEGG" id="gms:SOIL9_71550"/>
<gene>
    <name evidence="1" type="ORF">SOIL9_71550</name>
</gene>
<proteinExistence type="predicted"/>
<reference evidence="1 2" key="1">
    <citation type="submission" date="2019-05" db="EMBL/GenBank/DDBJ databases">
        <authorList>
            <consortium name="Science for Life Laboratories"/>
        </authorList>
    </citation>
    <scope>NUCLEOTIDE SEQUENCE [LARGE SCALE GENOMIC DNA]</scope>
    <source>
        <strain evidence="1">Soil9</strain>
    </source>
</reference>
<keyword evidence="2" id="KW-1185">Reference proteome</keyword>
<dbReference type="AlphaFoldDB" id="A0A6P2DNA6"/>
<dbReference type="RefSeq" id="WP_162673056.1">
    <property type="nucleotide sequence ID" value="NZ_LR593886.1"/>
</dbReference>
<sequence>MAVLSCELLFTGRGGQDTLDKHRTYTSRYEVITDDPHDGVQVVGNAPGLPGLGASYPTDAVAVVVSLEPEQSDDSPYLWYVTVSYDSRPEMAQSVNPVDGSTLTPGDPASFPENPLLRPAQWRITGQDSNEVVNEWRPVDANGEILTPAVAPWAANTVYTPGEIASNGGNVYVMTGAGVCVSAGSGGGPAGTGIGIADTPTAWAAFSAVALGAYRLKDAKVYKCTKAGTCGANGPSGNNTTGILDGSAEWGWVGAAAAWGYYKGLADYLGRPEDRAYEGVASSGGFPFDPPVMTEVSKPVLQVTVPLPSISLEYLVTMYNAVNAITWRGIPPRCAEVISLETANKYENGVAFVEATYTIALNKDTWDKRILDAAYGRFWYAEDPFTGSVFLKGEPFKDESGQAFTQPQLLDGHGALLPGGKPPVFLRGVPRQTNIVDFNTLLPF</sequence>
<organism evidence="1 2">
    <name type="scientific">Gemmata massiliana</name>
    <dbReference type="NCBI Taxonomy" id="1210884"/>
    <lineage>
        <taxon>Bacteria</taxon>
        <taxon>Pseudomonadati</taxon>
        <taxon>Planctomycetota</taxon>
        <taxon>Planctomycetia</taxon>
        <taxon>Gemmatales</taxon>
        <taxon>Gemmataceae</taxon>
        <taxon>Gemmata</taxon>
    </lineage>
</organism>
<name>A0A6P2DNA6_9BACT</name>
<dbReference type="Proteomes" id="UP000464178">
    <property type="component" value="Chromosome"/>
</dbReference>